<dbReference type="GO" id="GO:0046872">
    <property type="term" value="F:metal ion binding"/>
    <property type="evidence" value="ECO:0007669"/>
    <property type="project" value="UniProtKB-KW"/>
</dbReference>
<evidence type="ECO:0000313" key="3">
    <source>
        <dbReference type="EMBL" id="OGK23198.1"/>
    </source>
</evidence>
<dbReference type="InterPro" id="IPR015813">
    <property type="entry name" value="Pyrv/PenolPyrv_kinase-like_dom"/>
</dbReference>
<proteinExistence type="predicted"/>
<protein>
    <recommendedName>
        <fullName evidence="2">HpcH/HpaI aldolase/citrate lyase domain-containing protein</fullName>
    </recommendedName>
</protein>
<keyword evidence="1" id="KW-0479">Metal-binding</keyword>
<sequence>MNSLEYKILDLLEDMKKNYGVVNLKAEFEAEGVRIDELMRFKEIADRAGLGIVLKIGGAEAITDMFAAQRIGVSGLVAPMIESPYALQKYLKAIENYFPSDSRSDIRFIAMIETTQGHKNVDAILAADKNNLLSTISVGRVDLSGSLALGRYDINIDRMYTIVEEIFTKAKKIGKGTVMGGGIAKEAIPFIKKLVAKKLLDRYETRKIVFATEANATANKMEEGIIKANLFELFWLQNKKKYYTNIYLEDDSRIEMLMSRIYKINP</sequence>
<dbReference type="Pfam" id="PF03328">
    <property type="entry name" value="HpcH_HpaI"/>
    <property type="match status" value="1"/>
</dbReference>
<evidence type="ECO:0000256" key="1">
    <source>
        <dbReference type="ARBA" id="ARBA00022723"/>
    </source>
</evidence>
<reference evidence="3 4" key="1">
    <citation type="journal article" date="2016" name="Nat. Commun.">
        <title>Thousands of microbial genomes shed light on interconnected biogeochemical processes in an aquifer system.</title>
        <authorList>
            <person name="Anantharaman K."/>
            <person name="Brown C.T."/>
            <person name="Hug L.A."/>
            <person name="Sharon I."/>
            <person name="Castelle C.J."/>
            <person name="Probst A.J."/>
            <person name="Thomas B.C."/>
            <person name="Singh A."/>
            <person name="Wilkins M.J."/>
            <person name="Karaoz U."/>
            <person name="Brodie E.L."/>
            <person name="Williams K.H."/>
            <person name="Hubbard S.S."/>
            <person name="Banfield J.F."/>
        </authorList>
    </citation>
    <scope>NUCLEOTIDE SEQUENCE [LARGE SCALE GENOMIC DNA]</scope>
</reference>
<accession>A0A1F7GW38</accession>
<gene>
    <name evidence="3" type="ORF">A3C24_00890</name>
</gene>
<dbReference type="Proteomes" id="UP000177159">
    <property type="component" value="Unassembled WGS sequence"/>
</dbReference>
<dbReference type="InterPro" id="IPR040442">
    <property type="entry name" value="Pyrv_kinase-like_dom_sf"/>
</dbReference>
<dbReference type="Gene3D" id="3.20.20.60">
    <property type="entry name" value="Phosphoenolpyruvate-binding domains"/>
    <property type="match status" value="1"/>
</dbReference>
<dbReference type="GO" id="GO:0003824">
    <property type="term" value="F:catalytic activity"/>
    <property type="evidence" value="ECO:0007669"/>
    <property type="project" value="InterPro"/>
</dbReference>
<dbReference type="AlphaFoldDB" id="A0A1F7GW38"/>
<dbReference type="InterPro" id="IPR005000">
    <property type="entry name" value="Aldolase/citrate-lyase_domain"/>
</dbReference>
<evidence type="ECO:0000313" key="4">
    <source>
        <dbReference type="Proteomes" id="UP000177159"/>
    </source>
</evidence>
<evidence type="ECO:0000259" key="2">
    <source>
        <dbReference type="Pfam" id="PF03328"/>
    </source>
</evidence>
<dbReference type="SUPFAM" id="SSF51621">
    <property type="entry name" value="Phosphoenolpyruvate/pyruvate domain"/>
    <property type="match status" value="1"/>
</dbReference>
<organism evidence="3 4">
    <name type="scientific">Candidatus Roizmanbacteria bacterium RIFCSPHIGHO2_02_FULL_37_24</name>
    <dbReference type="NCBI Taxonomy" id="1802037"/>
    <lineage>
        <taxon>Bacteria</taxon>
        <taxon>Candidatus Roizmaniibacteriota</taxon>
    </lineage>
</organism>
<dbReference type="EMBL" id="MFZM01000024">
    <property type="protein sequence ID" value="OGK23198.1"/>
    <property type="molecule type" value="Genomic_DNA"/>
</dbReference>
<feature type="domain" description="HpcH/HpaI aldolase/citrate lyase" evidence="2">
    <location>
        <begin position="63"/>
        <end position="174"/>
    </location>
</feature>
<name>A0A1F7GW38_9BACT</name>
<comment type="caution">
    <text evidence="3">The sequence shown here is derived from an EMBL/GenBank/DDBJ whole genome shotgun (WGS) entry which is preliminary data.</text>
</comment>